<dbReference type="SUPFAM" id="SSF81321">
    <property type="entry name" value="Family A G protein-coupled receptor-like"/>
    <property type="match status" value="1"/>
</dbReference>
<dbReference type="PRINTS" id="PR00237">
    <property type="entry name" value="GPCRRHODOPSN"/>
</dbReference>
<evidence type="ECO:0000256" key="7">
    <source>
        <dbReference type="ARBA" id="ARBA00023170"/>
    </source>
</evidence>
<accession>A0A158Q5S5</accession>
<keyword evidence="2" id="KW-1003">Cell membrane</keyword>
<keyword evidence="13" id="KW-1185">Reference proteome</keyword>
<comment type="subcellular location">
    <subcellularLocation>
        <location evidence="1">Cell membrane</location>
        <topology evidence="1">Multi-pass membrane protein</topology>
    </subcellularLocation>
</comment>
<reference evidence="14" key="1">
    <citation type="submission" date="2016-04" db="UniProtKB">
        <authorList>
            <consortium name="WormBaseParasite"/>
        </authorList>
    </citation>
    <scope>IDENTIFICATION</scope>
</reference>
<keyword evidence="4 9" id="KW-1133">Transmembrane helix</keyword>
<keyword evidence="8" id="KW-0807">Transducer</keyword>
<dbReference type="Proteomes" id="UP000038040">
    <property type="component" value="Unplaced"/>
</dbReference>
<evidence type="ECO:0000256" key="2">
    <source>
        <dbReference type="ARBA" id="ARBA00022475"/>
    </source>
</evidence>
<dbReference type="InterPro" id="IPR017452">
    <property type="entry name" value="GPCR_Rhodpsn_7TM"/>
</dbReference>
<feature type="transmembrane region" description="Helical" evidence="9">
    <location>
        <begin position="6"/>
        <end position="32"/>
    </location>
</feature>
<feature type="transmembrane region" description="Helical" evidence="9">
    <location>
        <begin position="94"/>
        <end position="116"/>
    </location>
</feature>
<reference evidence="11 13" key="2">
    <citation type="submission" date="2018-11" db="EMBL/GenBank/DDBJ databases">
        <authorList>
            <consortium name="Pathogen Informatics"/>
        </authorList>
    </citation>
    <scope>NUCLEOTIDE SEQUENCE [LARGE SCALE GENOMIC DNA]</scope>
</reference>
<evidence type="ECO:0000256" key="3">
    <source>
        <dbReference type="ARBA" id="ARBA00022692"/>
    </source>
</evidence>
<evidence type="ECO:0000256" key="8">
    <source>
        <dbReference type="ARBA" id="ARBA00023224"/>
    </source>
</evidence>
<evidence type="ECO:0000259" key="10">
    <source>
        <dbReference type="PROSITE" id="PS50262"/>
    </source>
</evidence>
<evidence type="ECO:0000256" key="4">
    <source>
        <dbReference type="ARBA" id="ARBA00022989"/>
    </source>
</evidence>
<keyword evidence="7" id="KW-0675">Receptor</keyword>
<feature type="domain" description="G-protein coupled receptors family 1 profile" evidence="10">
    <location>
        <begin position="1"/>
        <end position="116"/>
    </location>
</feature>
<evidence type="ECO:0000313" key="11">
    <source>
        <dbReference type="EMBL" id="VDN60284.1"/>
    </source>
</evidence>
<evidence type="ECO:0000313" key="13">
    <source>
        <dbReference type="Proteomes" id="UP000274756"/>
    </source>
</evidence>
<dbReference type="OrthoDB" id="5851789at2759"/>
<sequence length="174" mass="20019">MEGNLFTAFILYMFTLGFAIPVFLIILFYGLLVGRLFTRYHSSRVSQVPVNRIAIYTMAISIFFVVCWSPYWIAALYGLYRTQRPLNRPASTTFIYVMYGIHALPYVNSASNWLLYGLLNGQLIRRANIQKKSLVIDNKINEFNDKLVQSPNFFNSQRVVGRLSLLPNTTDSLL</sequence>
<evidence type="ECO:0000313" key="14">
    <source>
        <dbReference type="WBParaSite" id="DME_0000812101-mRNA-1"/>
    </source>
</evidence>
<dbReference type="GO" id="GO:0043005">
    <property type="term" value="C:neuron projection"/>
    <property type="evidence" value="ECO:0007669"/>
    <property type="project" value="TreeGrafter"/>
</dbReference>
<dbReference type="PANTHER" id="PTHR24229:SF53">
    <property type="entry name" value="NEUROPEPTIDE RECEPTOR 18"/>
    <property type="match status" value="1"/>
</dbReference>
<dbReference type="GO" id="GO:0005886">
    <property type="term" value="C:plasma membrane"/>
    <property type="evidence" value="ECO:0007669"/>
    <property type="project" value="UniProtKB-SubCell"/>
</dbReference>
<keyword evidence="5" id="KW-0297">G-protein coupled receptor</keyword>
<dbReference type="AlphaFoldDB" id="A0A158Q5S5"/>
<dbReference type="InterPro" id="IPR000276">
    <property type="entry name" value="GPCR_Rhodpsn"/>
</dbReference>
<evidence type="ECO:0000256" key="9">
    <source>
        <dbReference type="SAM" id="Phobius"/>
    </source>
</evidence>
<organism evidence="12 14">
    <name type="scientific">Dracunculus medinensis</name>
    <name type="common">Guinea worm</name>
    <dbReference type="NCBI Taxonomy" id="318479"/>
    <lineage>
        <taxon>Eukaryota</taxon>
        <taxon>Metazoa</taxon>
        <taxon>Ecdysozoa</taxon>
        <taxon>Nematoda</taxon>
        <taxon>Chromadorea</taxon>
        <taxon>Rhabditida</taxon>
        <taxon>Spirurina</taxon>
        <taxon>Dracunculoidea</taxon>
        <taxon>Dracunculidae</taxon>
        <taxon>Dracunculus</taxon>
    </lineage>
</organism>
<name>A0A158Q5S5_DRAME</name>
<proteinExistence type="predicted"/>
<dbReference type="WBParaSite" id="DME_0000812101-mRNA-1">
    <property type="protein sequence ID" value="DME_0000812101-mRNA-1"/>
    <property type="gene ID" value="DME_0000812101"/>
</dbReference>
<protein>
    <submittedName>
        <fullName evidence="14">G_PROTEIN_RECEP_F1_2 domain-containing protein</fullName>
    </submittedName>
</protein>
<evidence type="ECO:0000256" key="6">
    <source>
        <dbReference type="ARBA" id="ARBA00023136"/>
    </source>
</evidence>
<dbReference type="Gene3D" id="1.20.1070.10">
    <property type="entry name" value="Rhodopsin 7-helix transmembrane proteins"/>
    <property type="match status" value="1"/>
</dbReference>
<evidence type="ECO:0000256" key="1">
    <source>
        <dbReference type="ARBA" id="ARBA00004651"/>
    </source>
</evidence>
<evidence type="ECO:0000313" key="12">
    <source>
        <dbReference type="Proteomes" id="UP000038040"/>
    </source>
</evidence>
<dbReference type="Proteomes" id="UP000274756">
    <property type="component" value="Unassembled WGS sequence"/>
</dbReference>
<dbReference type="PANTHER" id="PTHR24229">
    <property type="entry name" value="NEUROPEPTIDES RECEPTOR"/>
    <property type="match status" value="1"/>
</dbReference>
<dbReference type="GO" id="GO:0042277">
    <property type="term" value="F:peptide binding"/>
    <property type="evidence" value="ECO:0007669"/>
    <property type="project" value="TreeGrafter"/>
</dbReference>
<keyword evidence="3 9" id="KW-0812">Transmembrane</keyword>
<keyword evidence="6 9" id="KW-0472">Membrane</keyword>
<dbReference type="GO" id="GO:0004930">
    <property type="term" value="F:G protein-coupled receptor activity"/>
    <property type="evidence" value="ECO:0007669"/>
    <property type="project" value="UniProtKB-KW"/>
</dbReference>
<evidence type="ECO:0000256" key="5">
    <source>
        <dbReference type="ARBA" id="ARBA00023040"/>
    </source>
</evidence>
<dbReference type="EMBL" id="UYYG01001209">
    <property type="protein sequence ID" value="VDN60284.1"/>
    <property type="molecule type" value="Genomic_DNA"/>
</dbReference>
<dbReference type="PROSITE" id="PS50262">
    <property type="entry name" value="G_PROTEIN_RECEP_F1_2"/>
    <property type="match status" value="1"/>
</dbReference>
<feature type="transmembrane region" description="Helical" evidence="9">
    <location>
        <begin position="53"/>
        <end position="74"/>
    </location>
</feature>
<dbReference type="STRING" id="318479.A0A158Q5S5"/>
<gene>
    <name evidence="11" type="ORF">DME_LOCUS10257</name>
</gene>
<dbReference type="Pfam" id="PF00001">
    <property type="entry name" value="7tm_1"/>
    <property type="match status" value="1"/>
</dbReference>